<dbReference type="InterPro" id="IPR002401">
    <property type="entry name" value="Cyt_P450_E_grp-I"/>
</dbReference>
<dbReference type="AlphaFoldDB" id="A0A815W6L5"/>
<keyword evidence="4 8" id="KW-0479">Metal-binding</keyword>
<comment type="caution">
    <text evidence="12">The sequence shown here is derived from an EMBL/GenBank/DDBJ whole genome shotgun (WGS) entry which is preliminary data.</text>
</comment>
<dbReference type="InterPro" id="IPR036396">
    <property type="entry name" value="Cyt_P450_sf"/>
</dbReference>
<dbReference type="InterPro" id="IPR002035">
    <property type="entry name" value="VWF_A"/>
</dbReference>
<evidence type="ECO:0000313" key="15">
    <source>
        <dbReference type="Proteomes" id="UP000663877"/>
    </source>
</evidence>
<proteinExistence type="inferred from homology"/>
<dbReference type="GO" id="GO:0020037">
    <property type="term" value="F:heme binding"/>
    <property type="evidence" value="ECO:0007669"/>
    <property type="project" value="InterPro"/>
</dbReference>
<dbReference type="CDD" id="cd11055">
    <property type="entry name" value="CYP3A-like"/>
    <property type="match status" value="1"/>
</dbReference>
<dbReference type="Pfam" id="PF08487">
    <property type="entry name" value="VIT"/>
    <property type="match status" value="1"/>
</dbReference>
<feature type="domain" description="VWFA" evidence="10">
    <location>
        <begin position="754"/>
        <end position="925"/>
    </location>
</feature>
<dbReference type="GO" id="GO:0004497">
    <property type="term" value="F:monooxygenase activity"/>
    <property type="evidence" value="ECO:0007669"/>
    <property type="project" value="UniProtKB-KW"/>
</dbReference>
<dbReference type="Pfam" id="PF13768">
    <property type="entry name" value="VWA_3"/>
    <property type="match status" value="1"/>
</dbReference>
<dbReference type="GO" id="GO:0016705">
    <property type="term" value="F:oxidoreductase activity, acting on paired donors, with incorporation or reduction of molecular oxygen"/>
    <property type="evidence" value="ECO:0007669"/>
    <property type="project" value="InterPro"/>
</dbReference>
<evidence type="ECO:0000256" key="7">
    <source>
        <dbReference type="ARBA" id="ARBA00023033"/>
    </source>
</evidence>
<dbReference type="PROSITE" id="PS00086">
    <property type="entry name" value="CYTOCHROME_P450"/>
    <property type="match status" value="1"/>
</dbReference>
<dbReference type="Gene3D" id="1.10.630.10">
    <property type="entry name" value="Cytochrome P450"/>
    <property type="match status" value="1"/>
</dbReference>
<dbReference type="PANTHER" id="PTHR45737">
    <property type="entry name" value="VON WILLEBRAND FACTOR A DOMAIN-CONTAINING PROTEIN 5A"/>
    <property type="match status" value="1"/>
</dbReference>
<dbReference type="InterPro" id="IPR036465">
    <property type="entry name" value="vWFA_dom_sf"/>
</dbReference>
<comment type="cofactor">
    <cofactor evidence="1 8">
        <name>heme</name>
        <dbReference type="ChEBI" id="CHEBI:30413"/>
    </cofactor>
</comment>
<dbReference type="EMBL" id="CAJNOI010004257">
    <property type="protein sequence ID" value="CAF1541287.1"/>
    <property type="molecule type" value="Genomic_DNA"/>
</dbReference>
<dbReference type="InterPro" id="IPR013694">
    <property type="entry name" value="VIT"/>
</dbReference>
<dbReference type="PRINTS" id="PR00463">
    <property type="entry name" value="EP450I"/>
</dbReference>
<evidence type="ECO:0000256" key="3">
    <source>
        <dbReference type="ARBA" id="ARBA00022617"/>
    </source>
</evidence>
<evidence type="ECO:0000256" key="4">
    <source>
        <dbReference type="ARBA" id="ARBA00022723"/>
    </source>
</evidence>
<keyword evidence="9" id="KW-1133">Transmembrane helix</keyword>
<dbReference type="PROSITE" id="PS50234">
    <property type="entry name" value="VWFA"/>
    <property type="match status" value="1"/>
</dbReference>
<evidence type="ECO:0000256" key="9">
    <source>
        <dbReference type="SAM" id="Phobius"/>
    </source>
</evidence>
<evidence type="ECO:0000259" key="10">
    <source>
        <dbReference type="PROSITE" id="PS50234"/>
    </source>
</evidence>
<dbReference type="InterPro" id="IPR001128">
    <property type="entry name" value="Cyt_P450"/>
</dbReference>
<dbReference type="Proteomes" id="UP000663877">
    <property type="component" value="Unassembled WGS sequence"/>
</dbReference>
<dbReference type="PANTHER" id="PTHR45737:SF6">
    <property type="entry name" value="VON WILLEBRAND FACTOR A DOMAIN-CONTAINING PROTEIN 5A"/>
    <property type="match status" value="1"/>
</dbReference>
<evidence type="ECO:0000256" key="5">
    <source>
        <dbReference type="ARBA" id="ARBA00023002"/>
    </source>
</evidence>
<keyword evidence="6 8" id="KW-0408">Iron</keyword>
<feature type="domain" description="VIT" evidence="11">
    <location>
        <begin position="485"/>
        <end position="615"/>
    </location>
</feature>
<keyword evidence="14" id="KW-1185">Reference proteome</keyword>
<dbReference type="PRINTS" id="PR00385">
    <property type="entry name" value="P450"/>
</dbReference>
<keyword evidence="7" id="KW-0503">Monooxygenase</keyword>
<evidence type="ECO:0000256" key="8">
    <source>
        <dbReference type="PIRSR" id="PIRSR602401-1"/>
    </source>
</evidence>
<dbReference type="InterPro" id="IPR017972">
    <property type="entry name" value="Cyt_P450_CS"/>
</dbReference>
<keyword evidence="9" id="KW-0812">Transmembrane</keyword>
<dbReference type="GO" id="GO:0005506">
    <property type="term" value="F:iron ion binding"/>
    <property type="evidence" value="ECO:0007669"/>
    <property type="project" value="InterPro"/>
</dbReference>
<dbReference type="Gene3D" id="3.40.50.410">
    <property type="entry name" value="von Willebrand factor, type A domain"/>
    <property type="match status" value="1"/>
</dbReference>
<gene>
    <name evidence="12" type="ORF">BJG266_LOCUS45591</name>
    <name evidence="13" type="ORF">QVE165_LOCUS62591</name>
</gene>
<evidence type="ECO:0000313" key="13">
    <source>
        <dbReference type="EMBL" id="CAF1657521.1"/>
    </source>
</evidence>
<evidence type="ECO:0000259" key="11">
    <source>
        <dbReference type="PROSITE" id="PS51468"/>
    </source>
</evidence>
<dbReference type="OrthoDB" id="427844at2759"/>
<feature type="transmembrane region" description="Helical" evidence="9">
    <location>
        <begin position="227"/>
        <end position="245"/>
    </location>
</feature>
<evidence type="ECO:0000256" key="1">
    <source>
        <dbReference type="ARBA" id="ARBA00001971"/>
    </source>
</evidence>
<accession>A0A815W6L5</accession>
<feature type="transmembrane region" description="Helical" evidence="9">
    <location>
        <begin position="6"/>
        <end position="23"/>
    </location>
</feature>
<dbReference type="SMART" id="SM00327">
    <property type="entry name" value="VWA"/>
    <property type="match status" value="1"/>
</dbReference>
<keyword evidence="3 8" id="KW-0349">Heme</keyword>
<dbReference type="SUPFAM" id="SSF53300">
    <property type="entry name" value="vWA-like"/>
    <property type="match status" value="1"/>
</dbReference>
<reference evidence="12" key="1">
    <citation type="submission" date="2021-02" db="EMBL/GenBank/DDBJ databases">
        <authorList>
            <person name="Nowell W R."/>
        </authorList>
    </citation>
    <scope>NUCLEOTIDE SEQUENCE</scope>
</reference>
<feature type="binding site" description="axial binding residue" evidence="8">
    <location>
        <position position="477"/>
    </location>
    <ligand>
        <name>heme</name>
        <dbReference type="ChEBI" id="CHEBI:30413"/>
    </ligand>
    <ligandPart>
        <name>Fe</name>
        <dbReference type="ChEBI" id="CHEBI:18248"/>
    </ligandPart>
</feature>
<dbReference type="FunFam" id="1.10.630.10:FF:000182">
    <property type="entry name" value="Cytochrome P450 3A4"/>
    <property type="match status" value="1"/>
</dbReference>
<dbReference type="PROSITE" id="PS51468">
    <property type="entry name" value="VIT"/>
    <property type="match status" value="1"/>
</dbReference>
<keyword evidence="5" id="KW-0560">Oxidoreductase</keyword>
<dbReference type="EMBL" id="CAJNOM010004636">
    <property type="protein sequence ID" value="CAF1657521.1"/>
    <property type="molecule type" value="Genomic_DNA"/>
</dbReference>
<comment type="similarity">
    <text evidence="2">Belongs to the cytochrome P450 family.</text>
</comment>
<evidence type="ECO:0000313" key="14">
    <source>
        <dbReference type="Proteomes" id="UP000663832"/>
    </source>
</evidence>
<organism evidence="12 15">
    <name type="scientific">Adineta steineri</name>
    <dbReference type="NCBI Taxonomy" id="433720"/>
    <lineage>
        <taxon>Eukaryota</taxon>
        <taxon>Metazoa</taxon>
        <taxon>Spiralia</taxon>
        <taxon>Gnathifera</taxon>
        <taxon>Rotifera</taxon>
        <taxon>Eurotatoria</taxon>
        <taxon>Bdelloidea</taxon>
        <taxon>Adinetida</taxon>
        <taxon>Adinetidae</taxon>
        <taxon>Adineta</taxon>
    </lineage>
</organism>
<evidence type="ECO:0000256" key="2">
    <source>
        <dbReference type="ARBA" id="ARBA00010617"/>
    </source>
</evidence>
<name>A0A815W6L5_9BILA</name>
<dbReference type="SUPFAM" id="SSF48264">
    <property type="entry name" value="Cytochrome P450"/>
    <property type="match status" value="1"/>
</dbReference>
<keyword evidence="9" id="KW-0472">Membrane</keyword>
<dbReference type="SMART" id="SM00609">
    <property type="entry name" value="VIT"/>
    <property type="match status" value="1"/>
</dbReference>
<evidence type="ECO:0000313" key="12">
    <source>
        <dbReference type="EMBL" id="CAF1541287.1"/>
    </source>
</evidence>
<dbReference type="Proteomes" id="UP000663832">
    <property type="component" value="Unassembled WGS sequence"/>
</dbReference>
<evidence type="ECO:0000256" key="6">
    <source>
        <dbReference type="ARBA" id="ARBA00023004"/>
    </source>
</evidence>
<dbReference type="Pfam" id="PF00067">
    <property type="entry name" value="p450"/>
    <property type="match status" value="1"/>
</dbReference>
<sequence length="1218" mass="139324">MFYLSIILLLTLISLAVYYVFLLQQRYQYFRRRGIPTPPFRFFFGHMKTLWNVPSFHRQLENWTKQYGKIYGIYQGTTPTFVVSDADFLQEVFVKQFLNFPSRRQVLGGSRLRNVFNASGATWRRHRHVINPTFSAAKLKMMSPLINGCITNVMDKLKDHAENGNDFNIYTYYKRMTMDVICRCAFGIDTDLQNNPDNIYFKKVEEIFVRSIRSNSFFRLSQLLPELAYIIGKVFFGINMVRAFINIHILSLISKKELPELPSIWLFNRLHPIIEQRQKTPTSRVDVLQLMMQVMTDEKIHDDVQDTSKANYRLVKGEIISNIIVFMAAGYETTSTALAYATYELARHPEVLEKIQAEIDQLPLSNDDDDDDSNDEMKKYPDYDIVAQMPYMDMFVSEVLRMYPIANTAVQRRTAENTVVQGISIEKGTLIHTDIFSVHYDPELWGPEDPYVFYPERHQVKRHPMAYLPFGAGPRQCIGMRFALIEMKILLVRLLREYCILPGEELQTTIRSFAADVTITQLFRNEETTPIEAVYCFPIEEQAAIYSFIARIDDREITAQLKEKKTAQKEYSEALQAGHGAYLLEQDENSQDNFVINVGALPPGKECEIVISYVTELNLVENGTKIRFVIPTTIAPRYNPGIGDISSPASTTSKYIQSVPYTIDFRCQIEKIGIASVSSVSHPIRMDLSQTDFYIITFAQQNTQLERDIMLDMELIENHSNTVLAVETNAIMASFTPSEEDCQRVINNTDLTNEFIFVVDCSGSMDDENKIELARQAMLLFLKSLPVNCYFNIIRFGSDHQGLFSEITAIYNEVNAQKAEQLTKTMRADLGGTELLPPLEWLDKNPPIQDRARQIFLLTDGEVSNVDEVVDLCRTMATSTRIFSFGLGSSPSRSLVKGLARATNGRFVFISPHTSVDVHVGTEAIITAPTNIPPVYANDYIIVYALIQKKSIRFDHYSTVILTAEQFQLGRAKVTYTPAVSNNKMIARLAAKALILELQHQKLPSSTQKKKRNLFKTLFKKHHNDEETTKETTKKRIIELSLKHNILGPHTAFVGVEKRLNASNADMVLREVPIQISTDDQHLLTHSQMYSNSYMPTSMSSAMYDCDIDAFCDYSEPMESCSHPEPASNIRLRDEVCEDNSCHLRINNVPTQTTDISLMNDEDTVRYLIHKQKFDGSWQLNENDIQRLTGKPMTTFQQKANNEILISAIVISILEVRF</sequence>
<feature type="non-terminal residue" evidence="12">
    <location>
        <position position="1218"/>
    </location>
</feature>
<protein>
    <recommendedName>
        <fullName evidence="16">Cytochrome P450</fullName>
    </recommendedName>
</protein>
<evidence type="ECO:0008006" key="16">
    <source>
        <dbReference type="Google" id="ProtNLM"/>
    </source>
</evidence>